<sequence>MHRAMRSILDTELSAGSTILVVGAGGGRELQTLGASPANYRLVGVDPSAELLSLAKAYVAADHLDLRTTLVEGVVDNLTEDPVFDAATALFVMHFLPDDGSKLGFLTSIRKRLKPGAPYIHVDVCFDNAAMYERMEHAYARHAILGGLAPDAAAEVASRVGAMPIVSDTVIRERLTQSGFKIVAPFYRGLWYAGWWAEAQ</sequence>
<protein>
    <submittedName>
        <fullName evidence="2">Class I SAM-dependent methyltransferase</fullName>
    </submittedName>
</protein>
<organism evidence="2 3">
    <name type="scientific">Phenylobacterium glaciei</name>
    <dbReference type="NCBI Taxonomy" id="2803784"/>
    <lineage>
        <taxon>Bacteria</taxon>
        <taxon>Pseudomonadati</taxon>
        <taxon>Pseudomonadota</taxon>
        <taxon>Alphaproteobacteria</taxon>
        <taxon>Caulobacterales</taxon>
        <taxon>Caulobacteraceae</taxon>
        <taxon>Phenylobacterium</taxon>
    </lineage>
</organism>
<feature type="domain" description="Methyltransferase type 12" evidence="1">
    <location>
        <begin position="20"/>
        <end position="117"/>
    </location>
</feature>
<dbReference type="SUPFAM" id="SSF53335">
    <property type="entry name" value="S-adenosyl-L-methionine-dependent methyltransferases"/>
    <property type="match status" value="1"/>
</dbReference>
<keyword evidence="3" id="KW-1185">Reference proteome</keyword>
<evidence type="ECO:0000313" key="2">
    <source>
        <dbReference type="EMBL" id="MBR7618112.1"/>
    </source>
</evidence>
<dbReference type="GO" id="GO:0032259">
    <property type="term" value="P:methylation"/>
    <property type="evidence" value="ECO:0007669"/>
    <property type="project" value="UniProtKB-KW"/>
</dbReference>
<dbReference type="RefSeq" id="WP_215337901.1">
    <property type="nucleotide sequence ID" value="NZ_JAGSGD010000001.1"/>
</dbReference>
<dbReference type="GO" id="GO:0008168">
    <property type="term" value="F:methyltransferase activity"/>
    <property type="evidence" value="ECO:0007669"/>
    <property type="project" value="UniProtKB-KW"/>
</dbReference>
<gene>
    <name evidence="2" type="ORF">JKL49_01820</name>
</gene>
<dbReference type="InterPro" id="IPR029063">
    <property type="entry name" value="SAM-dependent_MTases_sf"/>
</dbReference>
<proteinExistence type="predicted"/>
<dbReference type="Pfam" id="PF08242">
    <property type="entry name" value="Methyltransf_12"/>
    <property type="match status" value="1"/>
</dbReference>
<dbReference type="InterPro" id="IPR013217">
    <property type="entry name" value="Methyltransf_12"/>
</dbReference>
<dbReference type="Proteomes" id="UP000622580">
    <property type="component" value="Unassembled WGS sequence"/>
</dbReference>
<keyword evidence="2" id="KW-0808">Transferase</keyword>
<dbReference type="CDD" id="cd02440">
    <property type="entry name" value="AdoMet_MTases"/>
    <property type="match status" value="1"/>
</dbReference>
<accession>A0A941CYB1</accession>
<evidence type="ECO:0000313" key="3">
    <source>
        <dbReference type="Proteomes" id="UP000622580"/>
    </source>
</evidence>
<dbReference type="EMBL" id="JAGSGD010000001">
    <property type="protein sequence ID" value="MBR7618112.1"/>
    <property type="molecule type" value="Genomic_DNA"/>
</dbReference>
<evidence type="ECO:0000259" key="1">
    <source>
        <dbReference type="Pfam" id="PF08242"/>
    </source>
</evidence>
<name>A0A941CYB1_9CAUL</name>
<dbReference type="AlphaFoldDB" id="A0A941CYB1"/>
<comment type="caution">
    <text evidence="2">The sequence shown here is derived from an EMBL/GenBank/DDBJ whole genome shotgun (WGS) entry which is preliminary data.</text>
</comment>
<keyword evidence="2" id="KW-0489">Methyltransferase</keyword>
<dbReference type="Gene3D" id="3.40.50.150">
    <property type="entry name" value="Vaccinia Virus protein VP39"/>
    <property type="match status" value="1"/>
</dbReference>
<reference evidence="2" key="1">
    <citation type="submission" date="2021-04" db="EMBL/GenBank/DDBJ databases">
        <title>Draft genome assembly of strain Phenylobacterium sp. 20VBR1 using MiniION and Illumina platforms.</title>
        <authorList>
            <person name="Thomas F.A."/>
            <person name="Krishnan K.P."/>
            <person name="Sinha R.K."/>
        </authorList>
    </citation>
    <scope>NUCLEOTIDE SEQUENCE</scope>
    <source>
        <strain evidence="2">20VBR1</strain>
    </source>
</reference>